<dbReference type="PANTHER" id="PTHR28246:SF1">
    <property type="entry name" value="G1-SPECIFIC TRANSCRIPTIONAL REPRESSOR WHI5-RELATED"/>
    <property type="match status" value="1"/>
</dbReference>
<evidence type="ECO:0000256" key="3">
    <source>
        <dbReference type="ARBA" id="ARBA00006922"/>
    </source>
</evidence>
<feature type="compositionally biased region" description="Low complexity" evidence="9">
    <location>
        <begin position="87"/>
        <end position="103"/>
    </location>
</feature>
<feature type="compositionally biased region" description="Polar residues" evidence="9">
    <location>
        <begin position="133"/>
        <end position="145"/>
    </location>
</feature>
<keyword evidence="8" id="KW-0539">Nucleus</keyword>
<dbReference type="GO" id="GO:0000082">
    <property type="term" value="P:G1/S transition of mitotic cell cycle"/>
    <property type="evidence" value="ECO:0007669"/>
    <property type="project" value="InterPro"/>
</dbReference>
<evidence type="ECO:0000256" key="1">
    <source>
        <dbReference type="ARBA" id="ARBA00004123"/>
    </source>
</evidence>
<dbReference type="Pfam" id="PF08528">
    <property type="entry name" value="Whi5"/>
    <property type="match status" value="1"/>
</dbReference>
<evidence type="ECO:0000256" key="8">
    <source>
        <dbReference type="ARBA" id="ARBA00023242"/>
    </source>
</evidence>
<sequence>MANNDNDATPIGAHEPALVETMVQQDLLSQEKKGGSTENGVAIQSGHRPATTSDNSQFTVDGQEPVFTPPPSDAFSSQSTNQDEDPLSQLSQLSQLAAAQLPLESNPKKTPPKIHITLNASQKRTADGHVKSKASTSPSPKGSTSVREHVRNASTVSNTSSVAGRFGELSSELRTRLSYAMVKVNNGWESKSINEVETIASQAGSPTSSTSTLNTRRNLLTSPRAEIASIQGQGSTDVFGPRPTADFDLYTRAEPSSRTYESFWRDHSTANGAHSYRHNLYNPPSPQSKSLAPPADIRPTSSRRSDSKFSKPPSMPGQSSANPHHSFNNNNNNNNNTAPRTPNTSAYHHPEHAITSGQKTIQEQDAIASLLLMGSPGNSQTLGATLPLPQGSQTSPQDSPLRAEFSLQMSQNGKSKLGFQSQRRVEFAESVSSGGSDNGYPAASHRKSALRNNVNSRRVTDRMLDEMVDESSDEEVELPIPQGRRITGRV</sequence>
<dbReference type="AlphaFoldDB" id="A0A5N6K6W8"/>
<evidence type="ECO:0000256" key="6">
    <source>
        <dbReference type="ARBA" id="ARBA00023015"/>
    </source>
</evidence>
<accession>A0A5N6K6W8</accession>
<feature type="compositionally biased region" description="Polar residues" evidence="9">
    <location>
        <begin position="50"/>
        <end position="60"/>
    </location>
</feature>
<keyword evidence="11" id="KW-1185">Reference proteome</keyword>
<evidence type="ECO:0000313" key="11">
    <source>
        <dbReference type="Proteomes" id="UP000326757"/>
    </source>
</evidence>
<dbReference type="InterPro" id="IPR039198">
    <property type="entry name" value="Srl3/Whi5"/>
</dbReference>
<feature type="region of interest" description="Disordered" evidence="9">
    <location>
        <begin position="381"/>
        <end position="400"/>
    </location>
</feature>
<dbReference type="InterPro" id="IPR013734">
    <property type="entry name" value="TF_Nrm1/Whi5"/>
</dbReference>
<dbReference type="GO" id="GO:0033309">
    <property type="term" value="C:SBF transcription complex"/>
    <property type="evidence" value="ECO:0007669"/>
    <property type="project" value="TreeGrafter"/>
</dbReference>
<feature type="region of interest" description="Disordered" evidence="9">
    <location>
        <begin position="275"/>
        <end position="349"/>
    </location>
</feature>
<keyword evidence="6" id="KW-0805">Transcription regulation</keyword>
<feature type="compositionally biased region" description="Polar residues" evidence="9">
    <location>
        <begin position="337"/>
        <end position="346"/>
    </location>
</feature>
<dbReference type="GO" id="GO:0005737">
    <property type="term" value="C:cytoplasm"/>
    <property type="evidence" value="ECO:0007669"/>
    <property type="project" value="UniProtKB-SubCell"/>
</dbReference>
<feature type="compositionally biased region" description="Polar residues" evidence="9">
    <location>
        <begin position="316"/>
        <end position="327"/>
    </location>
</feature>
<evidence type="ECO:0000256" key="9">
    <source>
        <dbReference type="SAM" id="MobiDB-lite"/>
    </source>
</evidence>
<comment type="subcellular location">
    <subcellularLocation>
        <location evidence="2">Cytoplasm</location>
    </subcellularLocation>
    <subcellularLocation>
        <location evidence="1">Nucleus</location>
    </subcellularLocation>
</comment>
<evidence type="ECO:0000256" key="7">
    <source>
        <dbReference type="ARBA" id="ARBA00023163"/>
    </source>
</evidence>
<feature type="region of interest" description="Disordered" evidence="9">
    <location>
        <begin position="428"/>
        <end position="490"/>
    </location>
</feature>
<dbReference type="Proteomes" id="UP000326757">
    <property type="component" value="Unassembled WGS sequence"/>
</dbReference>
<dbReference type="PANTHER" id="PTHR28246">
    <property type="entry name" value="G1-SPECIFIC TRANSCRIPTIONAL REPRESSOR WHI5-RELATED"/>
    <property type="match status" value="1"/>
</dbReference>
<feature type="compositionally biased region" description="Acidic residues" evidence="9">
    <location>
        <begin position="466"/>
        <end position="477"/>
    </location>
</feature>
<gene>
    <name evidence="10" type="ORF">EYC80_002062</name>
</gene>
<protein>
    <submittedName>
        <fullName evidence="10">Uncharacterized protein</fullName>
    </submittedName>
</protein>
<keyword evidence="5" id="KW-0678">Repressor</keyword>
<comment type="caution">
    <text evidence="10">The sequence shown here is derived from an EMBL/GenBank/DDBJ whole genome shotgun (WGS) entry which is preliminary data.</text>
</comment>
<comment type="similarity">
    <text evidence="3">Belongs to the WHI5/NRM1 family.</text>
</comment>
<keyword evidence="7" id="KW-0804">Transcription</keyword>
<keyword evidence="4" id="KW-0963">Cytoplasm</keyword>
<evidence type="ECO:0000313" key="10">
    <source>
        <dbReference type="EMBL" id="KAB8298335.1"/>
    </source>
</evidence>
<reference evidence="10 11" key="1">
    <citation type="submission" date="2019-06" db="EMBL/GenBank/DDBJ databases">
        <title>Genome Sequence of the Brown Rot Fungal Pathogen Monilinia laxa.</title>
        <authorList>
            <person name="De Miccolis Angelini R.M."/>
            <person name="Landi L."/>
            <person name="Abate D."/>
            <person name="Pollastro S."/>
            <person name="Romanazzi G."/>
            <person name="Faretra F."/>
        </authorList>
    </citation>
    <scope>NUCLEOTIDE SEQUENCE [LARGE SCALE GENOMIC DNA]</scope>
    <source>
        <strain evidence="10 11">Mlax316</strain>
    </source>
</reference>
<dbReference type="EMBL" id="VIGI01000007">
    <property type="protein sequence ID" value="KAB8298335.1"/>
    <property type="molecule type" value="Genomic_DNA"/>
</dbReference>
<dbReference type="OrthoDB" id="2359117at2759"/>
<dbReference type="GO" id="GO:0003712">
    <property type="term" value="F:transcription coregulator activity"/>
    <property type="evidence" value="ECO:0007669"/>
    <property type="project" value="TreeGrafter"/>
</dbReference>
<evidence type="ECO:0000256" key="2">
    <source>
        <dbReference type="ARBA" id="ARBA00004496"/>
    </source>
</evidence>
<proteinExistence type="inferred from homology"/>
<evidence type="ECO:0000256" key="4">
    <source>
        <dbReference type="ARBA" id="ARBA00022490"/>
    </source>
</evidence>
<feature type="region of interest" description="Disordered" evidence="9">
    <location>
        <begin position="1"/>
        <end position="159"/>
    </location>
</feature>
<evidence type="ECO:0000256" key="5">
    <source>
        <dbReference type="ARBA" id="ARBA00022491"/>
    </source>
</evidence>
<name>A0A5N6K6W8_MONLA</name>
<organism evidence="10 11">
    <name type="scientific">Monilinia laxa</name>
    <name type="common">Brown rot fungus</name>
    <name type="synonym">Sclerotinia laxa</name>
    <dbReference type="NCBI Taxonomy" id="61186"/>
    <lineage>
        <taxon>Eukaryota</taxon>
        <taxon>Fungi</taxon>
        <taxon>Dikarya</taxon>
        <taxon>Ascomycota</taxon>
        <taxon>Pezizomycotina</taxon>
        <taxon>Leotiomycetes</taxon>
        <taxon>Helotiales</taxon>
        <taxon>Sclerotiniaceae</taxon>
        <taxon>Monilinia</taxon>
    </lineage>
</organism>